<accession>A0ABT0X537</accession>
<evidence type="ECO:0000313" key="2">
    <source>
        <dbReference type="EMBL" id="MCM2577023.1"/>
    </source>
</evidence>
<gene>
    <name evidence="2" type="ORF">M1E25_06590</name>
</gene>
<organism evidence="2 3">
    <name type="scientific">Streptomyces meridianus</name>
    <dbReference type="NCBI Taxonomy" id="2938945"/>
    <lineage>
        <taxon>Bacteria</taxon>
        <taxon>Bacillati</taxon>
        <taxon>Actinomycetota</taxon>
        <taxon>Actinomycetes</taxon>
        <taxon>Kitasatosporales</taxon>
        <taxon>Streptomycetaceae</taxon>
        <taxon>Streptomyces</taxon>
    </lineage>
</organism>
<evidence type="ECO:0000313" key="3">
    <source>
        <dbReference type="Proteomes" id="UP001167160"/>
    </source>
</evidence>
<keyword evidence="3" id="KW-1185">Reference proteome</keyword>
<sequence>MSAPPSSDASGAAPPHHSSRPVHWVVTTVAVAAVLGASALVRPSAATAGPPRPSDGDPAASRPMGAPDPGKAHFPVKCGRAGADVLEEGSADLDGDGRPETVAVVRCHSGMGTPPSGIYVLAQGTGDDGEPRVVETLLDPGEGINVGEFAVGGRTVSATLLGYSSPDVPRCCPDRKRRVKWQWSDGKFVLTALPVPGSV</sequence>
<reference evidence="2" key="1">
    <citation type="journal article" date="2023" name="Int. J. Syst. Evol. Microbiol.">
        <title>Streptomyces meridianus sp. nov. isolated from brackish water of the Tagus estuary in Alcochete, Portugal.</title>
        <authorList>
            <person name="Santos J.D.N."/>
            <person name="Klimek D."/>
            <person name="Calusinska M."/>
            <person name="Lobo Da Cunha A."/>
            <person name="Catita J."/>
            <person name="Goncalves H."/>
            <person name="Gonzalez I."/>
            <person name="Reyes F."/>
            <person name="Lage O.M."/>
        </authorList>
    </citation>
    <scope>NUCLEOTIDE SEQUENCE</scope>
    <source>
        <strain evidence="2">MTZ3.1</strain>
    </source>
</reference>
<protein>
    <recommendedName>
        <fullName evidence="4">Secreted protein</fullName>
    </recommendedName>
</protein>
<evidence type="ECO:0000256" key="1">
    <source>
        <dbReference type="SAM" id="MobiDB-lite"/>
    </source>
</evidence>
<dbReference type="EMBL" id="JAMQGM010000015">
    <property type="protein sequence ID" value="MCM2577023.1"/>
    <property type="molecule type" value="Genomic_DNA"/>
</dbReference>
<comment type="caution">
    <text evidence="2">The sequence shown here is derived from an EMBL/GenBank/DDBJ whole genome shotgun (WGS) entry which is preliminary data.</text>
</comment>
<feature type="region of interest" description="Disordered" evidence="1">
    <location>
        <begin position="43"/>
        <end position="76"/>
    </location>
</feature>
<name>A0ABT0X537_9ACTN</name>
<dbReference type="Proteomes" id="UP001167160">
    <property type="component" value="Unassembled WGS sequence"/>
</dbReference>
<evidence type="ECO:0008006" key="4">
    <source>
        <dbReference type="Google" id="ProtNLM"/>
    </source>
</evidence>
<proteinExistence type="predicted"/>